<comment type="caution">
    <text evidence="2">The sequence shown here is derived from an EMBL/GenBank/DDBJ whole genome shotgun (WGS) entry which is preliminary data.</text>
</comment>
<reference evidence="2 3" key="1">
    <citation type="submission" date="2024-04" db="EMBL/GenBank/DDBJ databases">
        <authorList>
            <person name="Rising A."/>
            <person name="Reimegard J."/>
            <person name="Sonavane S."/>
            <person name="Akerstrom W."/>
            <person name="Nylinder S."/>
            <person name="Hedman E."/>
            <person name="Kallberg Y."/>
        </authorList>
    </citation>
    <scope>NUCLEOTIDE SEQUENCE [LARGE SCALE GENOMIC DNA]</scope>
</reference>
<keyword evidence="3" id="KW-1185">Reference proteome</keyword>
<dbReference type="EMBL" id="CAXIEN010000514">
    <property type="protein sequence ID" value="CAL1299685.1"/>
    <property type="molecule type" value="Genomic_DNA"/>
</dbReference>
<accession>A0AAV2BVC4</accession>
<feature type="non-terminal residue" evidence="2">
    <location>
        <position position="1"/>
    </location>
</feature>
<feature type="region of interest" description="Disordered" evidence="1">
    <location>
        <begin position="1"/>
        <end position="79"/>
    </location>
</feature>
<dbReference type="AlphaFoldDB" id="A0AAV2BVC4"/>
<sequence length="79" mass="8171">HLLTHSGEKPHACPHCPRDSAGRTFSAGTSSCTRAGRSTHAPPAESGSLGSLSWRSACTAERGPTDARSAGRTSLKEVI</sequence>
<protein>
    <submittedName>
        <fullName evidence="2">Uncharacterized protein</fullName>
    </submittedName>
</protein>
<proteinExistence type="predicted"/>
<name>A0AAV2BVC4_9ARAC</name>
<gene>
    <name evidence="2" type="ORF">LARSCL_LOCUS21507</name>
</gene>
<dbReference type="Proteomes" id="UP001497382">
    <property type="component" value="Unassembled WGS sequence"/>
</dbReference>
<evidence type="ECO:0000256" key="1">
    <source>
        <dbReference type="SAM" id="MobiDB-lite"/>
    </source>
</evidence>
<evidence type="ECO:0000313" key="3">
    <source>
        <dbReference type="Proteomes" id="UP001497382"/>
    </source>
</evidence>
<evidence type="ECO:0000313" key="2">
    <source>
        <dbReference type="EMBL" id="CAL1299685.1"/>
    </source>
</evidence>
<organism evidence="2 3">
    <name type="scientific">Larinioides sclopetarius</name>
    <dbReference type="NCBI Taxonomy" id="280406"/>
    <lineage>
        <taxon>Eukaryota</taxon>
        <taxon>Metazoa</taxon>
        <taxon>Ecdysozoa</taxon>
        <taxon>Arthropoda</taxon>
        <taxon>Chelicerata</taxon>
        <taxon>Arachnida</taxon>
        <taxon>Araneae</taxon>
        <taxon>Araneomorphae</taxon>
        <taxon>Entelegynae</taxon>
        <taxon>Araneoidea</taxon>
        <taxon>Araneidae</taxon>
        <taxon>Larinioides</taxon>
    </lineage>
</organism>
<feature type="compositionally biased region" description="Basic and acidic residues" evidence="1">
    <location>
        <begin position="1"/>
        <end position="21"/>
    </location>
</feature>